<keyword evidence="9" id="KW-1185">Reference proteome</keyword>
<dbReference type="NCBIfam" id="TIGR01648">
    <property type="entry name" value="hnRNP-R-Q"/>
    <property type="match status" value="1"/>
</dbReference>
<accession>A0AAN9G826</accession>
<reference evidence="8 9" key="1">
    <citation type="submission" date="2024-02" db="EMBL/GenBank/DDBJ databases">
        <title>Chromosome-scale genome assembly of the rough periwinkle Littorina saxatilis.</title>
        <authorList>
            <person name="De Jode A."/>
            <person name="Faria R."/>
            <person name="Formenti G."/>
            <person name="Sims Y."/>
            <person name="Smith T.P."/>
            <person name="Tracey A."/>
            <person name="Wood J.M.D."/>
            <person name="Zagrodzka Z.B."/>
            <person name="Johannesson K."/>
            <person name="Butlin R.K."/>
            <person name="Leder E.H."/>
        </authorList>
    </citation>
    <scope>NUCLEOTIDE SEQUENCE [LARGE SCALE GENOMIC DNA]</scope>
    <source>
        <strain evidence="8">Snail1</strain>
        <tissue evidence="8">Muscle</tissue>
    </source>
</reference>
<dbReference type="Gene3D" id="3.30.160.20">
    <property type="match status" value="1"/>
</dbReference>
<dbReference type="CDD" id="cd12250">
    <property type="entry name" value="RRM2_hnRNPR_like"/>
    <property type="match status" value="1"/>
</dbReference>
<dbReference type="PROSITE" id="PS50102">
    <property type="entry name" value="RRM"/>
    <property type="match status" value="3"/>
</dbReference>
<dbReference type="InterPro" id="IPR012677">
    <property type="entry name" value="Nucleotide-bd_a/b_plait_sf"/>
</dbReference>
<gene>
    <name evidence="8" type="ORF">V1264_002678</name>
</gene>
<dbReference type="InterPro" id="IPR044461">
    <property type="entry name" value="A1CF_DSRM"/>
</dbReference>
<evidence type="ECO:0000256" key="6">
    <source>
        <dbReference type="SAM" id="MobiDB-lite"/>
    </source>
</evidence>
<evidence type="ECO:0000259" key="7">
    <source>
        <dbReference type="PROSITE" id="PS50102"/>
    </source>
</evidence>
<evidence type="ECO:0000256" key="3">
    <source>
        <dbReference type="ARBA" id="ARBA00022737"/>
    </source>
</evidence>
<evidence type="ECO:0000313" key="9">
    <source>
        <dbReference type="Proteomes" id="UP001374579"/>
    </source>
</evidence>
<keyword evidence="4 5" id="KW-0694">RNA-binding</keyword>
<keyword evidence="3" id="KW-0677">Repeat</keyword>
<dbReference type="GO" id="GO:0003723">
    <property type="term" value="F:RNA binding"/>
    <property type="evidence" value="ECO:0007669"/>
    <property type="project" value="UniProtKB-UniRule"/>
</dbReference>
<dbReference type="EMBL" id="JBAMIC010000012">
    <property type="protein sequence ID" value="KAK7098357.1"/>
    <property type="molecule type" value="Genomic_DNA"/>
</dbReference>
<dbReference type="Pfam" id="PF00076">
    <property type="entry name" value="RRM_1"/>
    <property type="match status" value="3"/>
</dbReference>
<dbReference type="SMART" id="SM00360">
    <property type="entry name" value="RRM"/>
    <property type="match status" value="3"/>
</dbReference>
<dbReference type="FunFam" id="3.30.70.330:FF:000022">
    <property type="entry name" value="APOBEC1 complementation factor isoform X1"/>
    <property type="match status" value="1"/>
</dbReference>
<feature type="domain" description="RRM" evidence="7">
    <location>
        <begin position="48"/>
        <end position="126"/>
    </location>
</feature>
<evidence type="ECO:0000256" key="4">
    <source>
        <dbReference type="ARBA" id="ARBA00022884"/>
    </source>
</evidence>
<evidence type="ECO:0000256" key="5">
    <source>
        <dbReference type="PROSITE-ProRule" id="PRU00176"/>
    </source>
</evidence>
<dbReference type="FunFam" id="3.30.70.330:FF:000026">
    <property type="entry name" value="APOBEC1 complementation factor isoform X1"/>
    <property type="match status" value="1"/>
</dbReference>
<feature type="region of interest" description="Disordered" evidence="6">
    <location>
        <begin position="396"/>
        <end position="418"/>
    </location>
</feature>
<dbReference type="PANTHER" id="PTHR21245">
    <property type="entry name" value="HETEROGENEOUS NUCLEAR RIBONUCLEOPROTEIN"/>
    <property type="match status" value="1"/>
</dbReference>
<evidence type="ECO:0000256" key="1">
    <source>
        <dbReference type="ARBA" id="ARBA00004496"/>
    </source>
</evidence>
<comment type="caution">
    <text evidence="8">The sequence shown here is derived from an EMBL/GenBank/DDBJ whole genome shotgun (WGS) entry which is preliminary data.</text>
</comment>
<keyword evidence="2" id="KW-0963">Cytoplasm</keyword>
<comment type="subcellular location">
    <subcellularLocation>
        <location evidence="1">Cytoplasm</location>
    </subcellularLocation>
</comment>
<dbReference type="Pfam" id="PF14709">
    <property type="entry name" value="DND1_DSRM"/>
    <property type="match status" value="1"/>
</dbReference>
<dbReference type="CDD" id="cd12251">
    <property type="entry name" value="RRM3_hnRNPR_like"/>
    <property type="match status" value="1"/>
</dbReference>
<dbReference type="SUPFAM" id="SSF54768">
    <property type="entry name" value="dsRNA-binding domain-like"/>
    <property type="match status" value="1"/>
</dbReference>
<dbReference type="Proteomes" id="UP001374579">
    <property type="component" value="Unassembled WGS sequence"/>
</dbReference>
<feature type="compositionally biased region" description="Gly residues" evidence="6">
    <location>
        <begin position="399"/>
        <end position="409"/>
    </location>
</feature>
<evidence type="ECO:0000256" key="2">
    <source>
        <dbReference type="ARBA" id="ARBA00022490"/>
    </source>
</evidence>
<dbReference type="SUPFAM" id="SSF54928">
    <property type="entry name" value="RNA-binding domain, RBD"/>
    <property type="match status" value="2"/>
</dbReference>
<dbReference type="Gene3D" id="3.30.70.330">
    <property type="match status" value="3"/>
</dbReference>
<dbReference type="InterPro" id="IPR006535">
    <property type="entry name" value="HnRNP_R/Q_splicing_fac"/>
</dbReference>
<dbReference type="GO" id="GO:0005737">
    <property type="term" value="C:cytoplasm"/>
    <property type="evidence" value="ECO:0007669"/>
    <property type="project" value="UniProtKB-SubCell"/>
</dbReference>
<dbReference type="AlphaFoldDB" id="A0AAN9G826"/>
<dbReference type="CDD" id="cd19900">
    <property type="entry name" value="DSRM_A1CF"/>
    <property type="match status" value="1"/>
</dbReference>
<feature type="domain" description="RRM" evidence="7">
    <location>
        <begin position="223"/>
        <end position="296"/>
    </location>
</feature>
<sequence length="629" mass="69274">MDSVKGAPNESGLLALIERTGFPMVQENGQRKFGPPPSWEGPAPPRGCEIFIGKIPRDIYEDELVPIFEKVGPIYEFRLMMDFSGSNRGYAFCMYTNRTDAKRAIKELNNFEVKKGRLLGVCSSVDNCRLFVGGIPKNKNREDILTEMSKVTEGVVDVIVYPSAVDKTKNRGFAFVEYESHRAAAMSRRKLIPGRIQLWGHQIAVDWAEPEQDVDEDTMLTVKILYVRNLMLQTTEETLREVFSRAAGGREIDRVKKIRDYAFVHFRAREDAIKAMNVTNGTTIEGSQVEVVLAKPVDKNDLRLAKARGFQSYEAGSEHYDQPFHLPDAGDNVGMKLLEALAMQKALVYGYEGYEGPATTPFASQAPWPIIPQAGRYNTDMGMQRGGLALRGMMRGRGRGAAGSRGAGGSRLYMPNSRGTGFRRHPAVGRLFDVVPGMDLIPTNPITLKPQSIKSPAQVLEDFCQKNGLGSPVYQLHSTMQRGHTGQEEFQLFLFKVSIPALMTQNAGPFQPDKLCRTVDEAKIYAAEYTLLQLGVPIESSEVSQTAPQQTTNPSAAAVAAAAASAYPQGRQLAPPTYASTPRDLYMPVVTTASYVMAGNVMPRAYDYSPAASYAPPTQATGTAVYQTY</sequence>
<evidence type="ECO:0000313" key="8">
    <source>
        <dbReference type="EMBL" id="KAK7098357.1"/>
    </source>
</evidence>
<protein>
    <recommendedName>
        <fullName evidence="7">RRM domain-containing protein</fullName>
    </recommendedName>
</protein>
<feature type="domain" description="RRM" evidence="7">
    <location>
        <begin position="128"/>
        <end position="210"/>
    </location>
</feature>
<dbReference type="InterPro" id="IPR000504">
    <property type="entry name" value="RRM_dom"/>
</dbReference>
<dbReference type="InterPro" id="IPR035979">
    <property type="entry name" value="RBD_domain_sf"/>
</dbReference>
<organism evidence="8 9">
    <name type="scientific">Littorina saxatilis</name>
    <dbReference type="NCBI Taxonomy" id="31220"/>
    <lineage>
        <taxon>Eukaryota</taxon>
        <taxon>Metazoa</taxon>
        <taxon>Spiralia</taxon>
        <taxon>Lophotrochozoa</taxon>
        <taxon>Mollusca</taxon>
        <taxon>Gastropoda</taxon>
        <taxon>Caenogastropoda</taxon>
        <taxon>Littorinimorpha</taxon>
        <taxon>Littorinoidea</taxon>
        <taxon>Littorinidae</taxon>
        <taxon>Littorina</taxon>
    </lineage>
</organism>
<name>A0AAN9G826_9CAEN</name>
<dbReference type="CDD" id="cd12249">
    <property type="entry name" value="RRM1_hnRNPR_like"/>
    <property type="match status" value="1"/>
</dbReference>
<proteinExistence type="predicted"/>